<protein>
    <recommendedName>
        <fullName evidence="3">WD40 repeat domain-containing protein</fullName>
    </recommendedName>
</protein>
<evidence type="ECO:0000313" key="2">
    <source>
        <dbReference type="Proteomes" id="UP000285517"/>
    </source>
</evidence>
<name>A0A410G2I0_9FLAO</name>
<dbReference type="PANTHER" id="PTHR36842:SF1">
    <property type="entry name" value="PROTEIN TOLB"/>
    <property type="match status" value="1"/>
</dbReference>
<dbReference type="KEGG" id="aev:EI546_07030"/>
<reference evidence="1 2" key="1">
    <citation type="submission" date="2019-01" db="EMBL/GenBank/DDBJ databases">
        <title>Complete genome sequencing of Aequorivita sp. H23M31.</title>
        <authorList>
            <person name="Bae J.-W."/>
        </authorList>
    </citation>
    <scope>NUCLEOTIDE SEQUENCE [LARGE SCALE GENOMIC DNA]</scope>
    <source>
        <strain evidence="1 2">H23M31</strain>
    </source>
</reference>
<evidence type="ECO:0008006" key="3">
    <source>
        <dbReference type="Google" id="ProtNLM"/>
    </source>
</evidence>
<proteinExistence type="predicted"/>
<dbReference type="Proteomes" id="UP000285517">
    <property type="component" value="Chromosome"/>
</dbReference>
<sequence>MNKLVFTFFILCCGFIFSQDNTEVYVFDIAPSYGGLDVMNAQNISNNKGYNNQPSFISNEVVVFAKNNEGQTDIAEYNLTTKTEKWICNDTEGSEYSPQKFPTSNDVAAVRLDTDGKQRLYRYNSETGVSNEIIENLQVAYFAFYNNEKMLATVLSGDIMDLVLVNLKTKSTDTLLENAGRSLQKIPGNNSMSYTLVNEDKNLDLYVLDMNLKESFFICELPSGTQDYVWLNDTQILTGKGSKLYIYDTLGTSEWNRVASLEEYEINDITRMAISPDGKKLALVAAEN</sequence>
<dbReference type="EMBL" id="CP034951">
    <property type="protein sequence ID" value="QAA81494.1"/>
    <property type="molecule type" value="Genomic_DNA"/>
</dbReference>
<dbReference type="InterPro" id="IPR011042">
    <property type="entry name" value="6-blade_b-propeller_TolB-like"/>
</dbReference>
<evidence type="ECO:0000313" key="1">
    <source>
        <dbReference type="EMBL" id="QAA81494.1"/>
    </source>
</evidence>
<dbReference type="AlphaFoldDB" id="A0A410G2I0"/>
<organism evidence="1 2">
    <name type="scientific">Aequorivita ciconiae</name>
    <dbReference type="NCBI Taxonomy" id="2494375"/>
    <lineage>
        <taxon>Bacteria</taxon>
        <taxon>Pseudomonadati</taxon>
        <taxon>Bacteroidota</taxon>
        <taxon>Flavobacteriia</taxon>
        <taxon>Flavobacteriales</taxon>
        <taxon>Flavobacteriaceae</taxon>
        <taxon>Aequorivita</taxon>
    </lineage>
</organism>
<accession>A0A410G2I0</accession>
<gene>
    <name evidence="1" type="ORF">EI546_07030</name>
</gene>
<dbReference type="RefSeq" id="WP_128249882.1">
    <property type="nucleotide sequence ID" value="NZ_CP034951.1"/>
</dbReference>
<dbReference type="SUPFAM" id="SSF69304">
    <property type="entry name" value="Tricorn protease N-terminal domain"/>
    <property type="match status" value="1"/>
</dbReference>
<dbReference type="PANTHER" id="PTHR36842">
    <property type="entry name" value="PROTEIN TOLB HOMOLOG"/>
    <property type="match status" value="1"/>
</dbReference>
<dbReference type="Gene3D" id="2.120.10.30">
    <property type="entry name" value="TolB, C-terminal domain"/>
    <property type="match status" value="1"/>
</dbReference>
<dbReference type="OrthoDB" id="9797498at2"/>
<keyword evidence="2" id="KW-1185">Reference proteome</keyword>